<evidence type="ECO:0000259" key="2">
    <source>
        <dbReference type="Pfam" id="PF22698"/>
    </source>
</evidence>
<dbReference type="Gramene" id="KZM90904">
    <property type="protein sequence ID" value="KZM90904"/>
    <property type="gene ID" value="DCAR_021731"/>
</dbReference>
<dbReference type="InterPro" id="IPR050085">
    <property type="entry name" value="AGPR"/>
</dbReference>
<dbReference type="AlphaFoldDB" id="A0A164VV49"/>
<name>A0A164VV49_DAUCS</name>
<dbReference type="PANTHER" id="PTHR32338:SF10">
    <property type="entry name" value="N-ACETYL-GAMMA-GLUTAMYL-PHOSPHATE REDUCTASE, CHLOROPLASTIC-RELATED"/>
    <property type="match status" value="1"/>
</dbReference>
<dbReference type="PANTHER" id="PTHR32338">
    <property type="entry name" value="N-ACETYL-GAMMA-GLUTAMYL-PHOSPHATE REDUCTASE, CHLOROPLASTIC-RELATED-RELATED"/>
    <property type="match status" value="1"/>
</dbReference>
<gene>
    <name evidence="3" type="ORF">DCAR_021731</name>
</gene>
<dbReference type="InterPro" id="IPR036291">
    <property type="entry name" value="NAD(P)-bd_dom_sf"/>
</dbReference>
<dbReference type="InterPro" id="IPR058924">
    <property type="entry name" value="AGPR_dimerisation_dom"/>
</dbReference>
<keyword evidence="1" id="KW-0812">Transmembrane</keyword>
<organism evidence="3">
    <name type="scientific">Daucus carota subsp. sativus</name>
    <name type="common">Carrot</name>
    <dbReference type="NCBI Taxonomy" id="79200"/>
    <lineage>
        <taxon>Eukaryota</taxon>
        <taxon>Viridiplantae</taxon>
        <taxon>Streptophyta</taxon>
        <taxon>Embryophyta</taxon>
        <taxon>Tracheophyta</taxon>
        <taxon>Spermatophyta</taxon>
        <taxon>Magnoliopsida</taxon>
        <taxon>eudicotyledons</taxon>
        <taxon>Gunneridae</taxon>
        <taxon>Pentapetalae</taxon>
        <taxon>asterids</taxon>
        <taxon>campanulids</taxon>
        <taxon>Apiales</taxon>
        <taxon>Apiaceae</taxon>
        <taxon>Apioideae</taxon>
        <taxon>Scandiceae</taxon>
        <taxon>Daucinae</taxon>
        <taxon>Daucus</taxon>
        <taxon>Daucus sect. Daucus</taxon>
    </lineage>
</organism>
<reference evidence="3" key="1">
    <citation type="journal article" date="2016" name="Nat. Genet.">
        <title>A high-quality carrot genome assembly provides new insights into carotenoid accumulation and asterid genome evolution.</title>
        <authorList>
            <person name="Iorizzo M."/>
            <person name="Ellison S."/>
            <person name="Senalik D."/>
            <person name="Zeng P."/>
            <person name="Satapoomin P."/>
            <person name="Huang J."/>
            <person name="Bowman M."/>
            <person name="Iovene M."/>
            <person name="Sanseverino W."/>
            <person name="Cavagnaro P."/>
            <person name="Yildiz M."/>
            <person name="Macko-Podgorni A."/>
            <person name="Moranska E."/>
            <person name="Grzebelus E."/>
            <person name="Grzebelus D."/>
            <person name="Ashrafi H."/>
            <person name="Zheng Z."/>
            <person name="Cheng S."/>
            <person name="Spooner D."/>
            <person name="Van Deynze A."/>
            <person name="Simon P."/>
        </authorList>
    </citation>
    <scope>NUCLEOTIDE SEQUENCE [LARGE SCALE GENOMIC DNA]</scope>
    <source>
        <tissue evidence="3">Leaf</tissue>
    </source>
</reference>
<protein>
    <recommendedName>
        <fullName evidence="2">N-acetyl-gamma-glutamyl-phosphate reductase dimerisation domain-containing protein</fullName>
    </recommendedName>
</protein>
<keyword evidence="1" id="KW-1133">Transmembrane helix</keyword>
<comment type="caution">
    <text evidence="3">The sequence shown here is derived from an EMBL/GenBank/DDBJ whole genome shotgun (WGS) entry which is preliminary data.</text>
</comment>
<dbReference type="Pfam" id="PF22698">
    <property type="entry name" value="Semialdhyde_dhC_1"/>
    <property type="match status" value="1"/>
</dbReference>
<evidence type="ECO:0000256" key="1">
    <source>
        <dbReference type="SAM" id="Phobius"/>
    </source>
</evidence>
<keyword evidence="1" id="KW-0472">Membrane</keyword>
<sequence length="266" mass="29599">MAILRGMTQSSSFTISSIINKFSLISGRTSCPRERNLKVRSSVAKQQSLQFSKVESHKLEKTVGIGVLGVSGYTGSEDLPDMVAVKDAKFSDVDAVFCCLPHGITQDFRLRDVSEYEEWYGQPHKAVHLQAKLIEVKNIIIDSKSGGSGAGTPGRGAKEANLYTEIAEGIHSYGVTRHRHAPEIEQGLSDAARSKVTISFTPHLMPMVKSLGMQLTIYVEMAPGLSSEDLNQHLRSFYEVFRIIFISFLISLGRFCFNRWLLSFYQ</sequence>
<dbReference type="SUPFAM" id="SSF55347">
    <property type="entry name" value="Glyceraldehyde-3-phosphate dehydrogenase-like, C-terminal domain"/>
    <property type="match status" value="1"/>
</dbReference>
<dbReference type="Gene3D" id="3.30.360.10">
    <property type="entry name" value="Dihydrodipicolinate Reductase, domain 2"/>
    <property type="match status" value="1"/>
</dbReference>
<dbReference type="STRING" id="79200.A0A164VV49"/>
<dbReference type="EMBL" id="LNRQ01000006">
    <property type="protein sequence ID" value="KZM90904.1"/>
    <property type="molecule type" value="Genomic_DNA"/>
</dbReference>
<feature type="domain" description="N-acetyl-gamma-glutamyl-phosphate reductase dimerisation" evidence="2">
    <location>
        <begin position="129"/>
        <end position="241"/>
    </location>
</feature>
<accession>A0A164VV49</accession>
<evidence type="ECO:0000313" key="3">
    <source>
        <dbReference type="EMBL" id="KZM90904.1"/>
    </source>
</evidence>
<feature type="transmembrane region" description="Helical" evidence="1">
    <location>
        <begin position="240"/>
        <end position="261"/>
    </location>
</feature>
<dbReference type="SUPFAM" id="SSF51735">
    <property type="entry name" value="NAD(P)-binding Rossmann-fold domains"/>
    <property type="match status" value="1"/>
</dbReference>
<proteinExistence type="predicted"/>